<dbReference type="InterPro" id="IPR051611">
    <property type="entry name" value="ECF_transporter_component"/>
</dbReference>
<keyword evidence="2" id="KW-1003">Cell membrane</keyword>
<evidence type="ECO:0000256" key="1">
    <source>
        <dbReference type="ARBA" id="ARBA00004141"/>
    </source>
</evidence>
<protein>
    <submittedName>
        <fullName evidence="7">Transporter</fullName>
    </submittedName>
</protein>
<dbReference type="CDD" id="cd16914">
    <property type="entry name" value="EcfT"/>
    <property type="match status" value="1"/>
</dbReference>
<dbReference type="PANTHER" id="PTHR34857:SF2">
    <property type="entry name" value="SLL0384 PROTEIN"/>
    <property type="match status" value="1"/>
</dbReference>
<dbReference type="OrthoDB" id="8075495at2"/>
<dbReference type="Proteomes" id="UP000222564">
    <property type="component" value="Unassembled WGS sequence"/>
</dbReference>
<keyword evidence="3 6" id="KW-0812">Transmembrane</keyword>
<keyword evidence="5 6" id="KW-0472">Membrane</keyword>
<comment type="caution">
    <text evidence="7">The sequence shown here is derived from an EMBL/GenBank/DDBJ whole genome shotgun (WGS) entry which is preliminary data.</text>
</comment>
<evidence type="ECO:0000256" key="6">
    <source>
        <dbReference type="SAM" id="Phobius"/>
    </source>
</evidence>
<gene>
    <name evidence="7" type="ORF">P378_17620</name>
</gene>
<dbReference type="RefSeq" id="WP_099083924.1">
    <property type="nucleotide sequence ID" value="NZ_AWQQ01000105.1"/>
</dbReference>
<dbReference type="InterPro" id="IPR003339">
    <property type="entry name" value="ABC/ECF_trnsptr_transmembrane"/>
</dbReference>
<dbReference type="GO" id="GO:0005886">
    <property type="term" value="C:plasma membrane"/>
    <property type="evidence" value="ECO:0007669"/>
    <property type="project" value="UniProtKB-ARBA"/>
</dbReference>
<dbReference type="AlphaFoldDB" id="A0A2C6MCG0"/>
<evidence type="ECO:0000256" key="3">
    <source>
        <dbReference type="ARBA" id="ARBA00022692"/>
    </source>
</evidence>
<sequence>MSLFYNITIGQYYPGDSLLHRMDPRAKILAMPLVMASVLLAGGPVGYLAAGIPVLLALVLAGIPLGTYWRGMKLLWVVLLISPVLQSLTYPGEALWQWGMIHVSREGFTLGMQLFYRLSLLILSVMIVTMTTTPVNLTAAMERLLQPFKRFGLPTHELAMMMTIALRFVPSLLEEAEAIMKAQQARGGSISTGSFNRRLQASVALLVPLLAGSLRRADELAVAMEARCYRGDTGRTQLKQFKYRLPDIIVLGVLLTSAIAVAATRGQA</sequence>
<evidence type="ECO:0000313" key="7">
    <source>
        <dbReference type="EMBL" id="PHJ37224.1"/>
    </source>
</evidence>
<keyword evidence="4 6" id="KW-1133">Transmembrane helix</keyword>
<evidence type="ECO:0000256" key="5">
    <source>
        <dbReference type="ARBA" id="ARBA00023136"/>
    </source>
</evidence>
<evidence type="ECO:0000313" key="8">
    <source>
        <dbReference type="Proteomes" id="UP000222564"/>
    </source>
</evidence>
<organism evidence="7 8">
    <name type="scientific">Desulforamulus profundi</name>
    <dbReference type="NCBI Taxonomy" id="1383067"/>
    <lineage>
        <taxon>Bacteria</taxon>
        <taxon>Bacillati</taxon>
        <taxon>Bacillota</taxon>
        <taxon>Clostridia</taxon>
        <taxon>Eubacteriales</taxon>
        <taxon>Peptococcaceae</taxon>
        <taxon>Desulforamulus</taxon>
    </lineage>
</organism>
<dbReference type="EMBL" id="AWQQ01000105">
    <property type="protein sequence ID" value="PHJ37224.1"/>
    <property type="molecule type" value="Genomic_DNA"/>
</dbReference>
<proteinExistence type="predicted"/>
<evidence type="ECO:0000256" key="2">
    <source>
        <dbReference type="ARBA" id="ARBA00022475"/>
    </source>
</evidence>
<keyword evidence="8" id="KW-1185">Reference proteome</keyword>
<feature type="transmembrane region" description="Helical" evidence="6">
    <location>
        <begin position="245"/>
        <end position="263"/>
    </location>
</feature>
<comment type="subcellular location">
    <subcellularLocation>
        <location evidence="1">Membrane</location>
        <topology evidence="1">Multi-pass membrane protein</topology>
    </subcellularLocation>
</comment>
<feature type="transmembrane region" description="Helical" evidence="6">
    <location>
        <begin position="73"/>
        <end position="90"/>
    </location>
</feature>
<dbReference type="Pfam" id="PF02361">
    <property type="entry name" value="CbiQ"/>
    <property type="match status" value="1"/>
</dbReference>
<dbReference type="PANTHER" id="PTHR34857">
    <property type="entry name" value="SLL0384 PROTEIN"/>
    <property type="match status" value="1"/>
</dbReference>
<accession>A0A2C6MCG0</accession>
<feature type="transmembrane region" description="Helical" evidence="6">
    <location>
        <begin position="114"/>
        <end position="140"/>
    </location>
</feature>
<evidence type="ECO:0000256" key="4">
    <source>
        <dbReference type="ARBA" id="ARBA00022989"/>
    </source>
</evidence>
<reference evidence="7 8" key="1">
    <citation type="submission" date="2013-09" db="EMBL/GenBank/DDBJ databases">
        <title>Biodegradation of hydrocarbons in the deep terrestrial subsurface : characterization of a microbial consortium composed of two Desulfotomaculum species originating from a deep geological formation.</title>
        <authorList>
            <person name="Aullo T."/>
            <person name="Berlendis S."/>
            <person name="Lascourreges J.-F."/>
            <person name="Dessort D."/>
            <person name="Saint-Laurent S."/>
            <person name="Schraauwers B."/>
            <person name="Mas J."/>
            <person name="Magot M."/>
            <person name="Ranchou-Peyruse A."/>
        </authorList>
    </citation>
    <scope>NUCLEOTIDE SEQUENCE [LARGE SCALE GENOMIC DNA]</scope>
    <source>
        <strain evidence="7 8">Bs107</strain>
    </source>
</reference>
<feature type="transmembrane region" description="Helical" evidence="6">
    <location>
        <begin position="28"/>
        <end position="61"/>
    </location>
</feature>
<name>A0A2C6MCG0_9FIRM</name>